<dbReference type="EMBL" id="WJXW01000001">
    <property type="protein sequence ID" value="KAF9740938.1"/>
    <property type="molecule type" value="Genomic_DNA"/>
</dbReference>
<protein>
    <submittedName>
        <fullName evidence="1">Uncharacterized protein</fullName>
    </submittedName>
</protein>
<reference evidence="1" key="1">
    <citation type="journal article" date="2020" name="Mol. Plant Microbe Interact.">
        <title>Genome Sequence of the Biocontrol Agent Coniothyrium minitans strain Conio (IMI 134523).</title>
        <authorList>
            <person name="Patel D."/>
            <person name="Shittu T.A."/>
            <person name="Baroncelli R."/>
            <person name="Muthumeenakshi S."/>
            <person name="Osborne T.H."/>
            <person name="Janganan T.K."/>
            <person name="Sreenivasaprasad S."/>
        </authorList>
    </citation>
    <scope>NUCLEOTIDE SEQUENCE</scope>
    <source>
        <strain evidence="1">Conio</strain>
    </source>
</reference>
<proteinExistence type="predicted"/>
<dbReference type="OrthoDB" id="2014201at2759"/>
<comment type="caution">
    <text evidence="1">The sequence shown here is derived from an EMBL/GenBank/DDBJ whole genome shotgun (WGS) entry which is preliminary data.</text>
</comment>
<evidence type="ECO:0000313" key="1">
    <source>
        <dbReference type="EMBL" id="KAF9740938.1"/>
    </source>
</evidence>
<dbReference type="Proteomes" id="UP000756921">
    <property type="component" value="Unassembled WGS sequence"/>
</dbReference>
<sequence>MYQKNTQIIIKPSLSTLYSEEMVPAQHHRLLRPKVPEQNLLNHVHRWDGPMPWSEVDYKWNIRCQTENDFAKGLVSMHEKWWTQPYLYENQGVKDWLRRQRWEMKGWYDAWNLRHA</sequence>
<accession>A0A9P6GTG4</accession>
<dbReference type="AlphaFoldDB" id="A0A9P6GTG4"/>
<gene>
    <name evidence="1" type="ORF">PMIN01_00477</name>
</gene>
<organism evidence="1 2">
    <name type="scientific">Paraphaeosphaeria minitans</name>
    <dbReference type="NCBI Taxonomy" id="565426"/>
    <lineage>
        <taxon>Eukaryota</taxon>
        <taxon>Fungi</taxon>
        <taxon>Dikarya</taxon>
        <taxon>Ascomycota</taxon>
        <taxon>Pezizomycotina</taxon>
        <taxon>Dothideomycetes</taxon>
        <taxon>Pleosporomycetidae</taxon>
        <taxon>Pleosporales</taxon>
        <taxon>Massarineae</taxon>
        <taxon>Didymosphaeriaceae</taxon>
        <taxon>Paraphaeosphaeria</taxon>
    </lineage>
</organism>
<keyword evidence="2" id="KW-1185">Reference proteome</keyword>
<name>A0A9P6GTG4_9PLEO</name>
<evidence type="ECO:0000313" key="2">
    <source>
        <dbReference type="Proteomes" id="UP000756921"/>
    </source>
</evidence>